<evidence type="ECO:0000313" key="7">
    <source>
        <dbReference type="EMBL" id="MBC2768683.1"/>
    </source>
</evidence>
<feature type="binding site" evidence="5">
    <location>
        <begin position="79"/>
        <end position="80"/>
    </location>
    <ligand>
        <name>Mo-molybdopterin</name>
        <dbReference type="ChEBI" id="CHEBI:71302"/>
    </ligand>
</feature>
<dbReference type="InterPro" id="IPR022867">
    <property type="entry name" value="MsrP"/>
</dbReference>
<comment type="caution">
    <text evidence="7">The sequence shown here is derived from an EMBL/GenBank/DDBJ whole genome shotgun (WGS) entry which is preliminary data.</text>
</comment>
<feature type="binding site" evidence="5">
    <location>
        <position position="76"/>
    </location>
    <ligand>
        <name>Mo-molybdopterin</name>
        <dbReference type="ChEBI" id="CHEBI:71302"/>
    </ligand>
</feature>
<feature type="binding site" evidence="5">
    <location>
        <position position="217"/>
    </location>
    <ligand>
        <name>Mo-molybdopterin</name>
        <dbReference type="ChEBI" id="CHEBI:71302"/>
    </ligand>
</feature>
<keyword evidence="8" id="KW-1185">Reference proteome</keyword>
<keyword evidence="2 5" id="KW-0479">Metal-binding</keyword>
<dbReference type="PANTHER" id="PTHR43032">
    <property type="entry name" value="PROTEIN-METHIONINE-SULFOXIDE REDUCTASE"/>
    <property type="match status" value="1"/>
</dbReference>
<feature type="binding site" evidence="5">
    <location>
        <position position="169"/>
    </location>
    <ligand>
        <name>Mo-molybdopterin</name>
        <dbReference type="ChEBI" id="CHEBI:71302"/>
    </ligand>
</feature>
<protein>
    <recommendedName>
        <fullName evidence="5">Protein-methionine-sulfoxide reductase catalytic subunit MsrP</fullName>
        <ecNumber evidence="5">1.8.5.-</ecNumber>
    </recommendedName>
</protein>
<dbReference type="GO" id="GO:0030091">
    <property type="term" value="P:protein repair"/>
    <property type="evidence" value="ECO:0007669"/>
    <property type="project" value="UniProtKB-UniRule"/>
</dbReference>
<evidence type="ECO:0000313" key="8">
    <source>
        <dbReference type="Proteomes" id="UP000545386"/>
    </source>
</evidence>
<evidence type="ECO:0000256" key="5">
    <source>
        <dbReference type="HAMAP-Rule" id="MF_01206"/>
    </source>
</evidence>
<dbReference type="NCBIfam" id="NF003767">
    <property type="entry name" value="PRK05363.1"/>
    <property type="match status" value="1"/>
</dbReference>
<dbReference type="SUPFAM" id="SSF56524">
    <property type="entry name" value="Oxidoreductase molybdopterin-binding domain"/>
    <property type="match status" value="1"/>
</dbReference>
<accession>A0A842HKB9</accession>
<keyword evidence="3 5" id="KW-0732">Signal</keyword>
<comment type="function">
    <text evidence="5">Part of the MsrPQ system that repairs oxidized periplasmic proteins containing methionine sulfoxide residues (Met-O), using respiratory chain electrons. Thus protects these proteins from oxidative-stress damage caused by reactive species of oxygen and chlorine generated by the host defense mechanisms. MsrPQ is essential for the maintenance of envelope integrity under bleach stress, rescuing a wide series of structurally unrelated periplasmic proteins from methionine oxidation. The catalytic subunit MsrP is non-stereospecific, being able to reduce both (R-) and (S-) diastereoisomers of methionine sulfoxide.</text>
</comment>
<comment type="catalytic activity">
    <reaction evidence="5">
        <text>L-methionyl-[protein] + a quinone + H2O = L-methionyl-(S)-S-oxide-[protein] + a quinol</text>
        <dbReference type="Rhea" id="RHEA:51292"/>
        <dbReference type="Rhea" id="RHEA-COMP:12313"/>
        <dbReference type="Rhea" id="RHEA-COMP:12315"/>
        <dbReference type="ChEBI" id="CHEBI:15377"/>
        <dbReference type="ChEBI" id="CHEBI:16044"/>
        <dbReference type="ChEBI" id="CHEBI:24646"/>
        <dbReference type="ChEBI" id="CHEBI:44120"/>
        <dbReference type="ChEBI" id="CHEBI:132124"/>
    </reaction>
</comment>
<dbReference type="GO" id="GO:0043546">
    <property type="term" value="F:molybdopterin cofactor binding"/>
    <property type="evidence" value="ECO:0007669"/>
    <property type="project" value="UniProtKB-UniRule"/>
</dbReference>
<feature type="binding site" evidence="5">
    <location>
        <position position="222"/>
    </location>
    <ligand>
        <name>Mo-molybdopterin</name>
        <dbReference type="ChEBI" id="CHEBI:71302"/>
    </ligand>
</feature>
<dbReference type="InterPro" id="IPR036374">
    <property type="entry name" value="OxRdtase_Mopterin-bd_sf"/>
</dbReference>
<dbReference type="HAMAP" id="MF_01206">
    <property type="entry name" value="MsrP"/>
    <property type="match status" value="1"/>
</dbReference>
<gene>
    <name evidence="5 7" type="primary">msrP</name>
    <name evidence="7" type="ORF">GTU67_01990</name>
</gene>
<dbReference type="GO" id="GO:0016672">
    <property type="term" value="F:oxidoreductase activity, acting on a sulfur group of donors, quinone or similar compound as acceptor"/>
    <property type="evidence" value="ECO:0007669"/>
    <property type="project" value="UniProtKB-UniRule"/>
</dbReference>
<feature type="domain" description="Oxidoreductase molybdopterin-binding" evidence="6">
    <location>
        <begin position="98"/>
        <end position="250"/>
    </location>
</feature>
<evidence type="ECO:0000256" key="4">
    <source>
        <dbReference type="ARBA" id="ARBA00023002"/>
    </source>
</evidence>
<evidence type="ECO:0000256" key="3">
    <source>
        <dbReference type="ARBA" id="ARBA00022729"/>
    </source>
</evidence>
<comment type="subunit">
    <text evidence="5">Heterodimer of a catalytic subunit (MsrP) and a heme-binding subunit (MsrQ).</text>
</comment>
<dbReference type="PANTHER" id="PTHR43032:SF3">
    <property type="entry name" value="PROTEIN-METHIONINE-SULFOXIDE REDUCTASE CATALYTIC SUBUNIT MSRP"/>
    <property type="match status" value="1"/>
</dbReference>
<dbReference type="EMBL" id="JACJUU010000001">
    <property type="protein sequence ID" value="MBC2768683.1"/>
    <property type="molecule type" value="Genomic_DNA"/>
</dbReference>
<evidence type="ECO:0000256" key="1">
    <source>
        <dbReference type="ARBA" id="ARBA00022505"/>
    </source>
</evidence>
<keyword evidence="1 5" id="KW-0500">Molybdenum</keyword>
<dbReference type="Proteomes" id="UP000545386">
    <property type="component" value="Unassembled WGS sequence"/>
</dbReference>
<evidence type="ECO:0000256" key="2">
    <source>
        <dbReference type="ARBA" id="ARBA00022723"/>
    </source>
</evidence>
<dbReference type="EC" id="1.8.5.-" evidence="5"/>
<proteinExistence type="inferred from homology"/>
<organism evidence="7 8">
    <name type="scientific">Pusillimonas minor</name>
    <dbReference type="NCBI Taxonomy" id="2697024"/>
    <lineage>
        <taxon>Bacteria</taxon>
        <taxon>Pseudomonadati</taxon>
        <taxon>Pseudomonadota</taxon>
        <taxon>Betaproteobacteria</taxon>
        <taxon>Burkholderiales</taxon>
        <taxon>Alcaligenaceae</taxon>
        <taxon>Pusillimonas</taxon>
    </lineage>
</organism>
<dbReference type="GO" id="GO:0046872">
    <property type="term" value="F:metal ion binding"/>
    <property type="evidence" value="ECO:0007669"/>
    <property type="project" value="UniProtKB-KW"/>
</dbReference>
<keyword evidence="4 5" id="KW-0560">Oxidoreductase</keyword>
<comment type="cofactor">
    <cofactor evidence="5">
        <name>Mo-molybdopterin</name>
        <dbReference type="ChEBI" id="CHEBI:71302"/>
    </cofactor>
    <text evidence="5">Binds 1 Mo-molybdopterin (Mo-MPT) cofactor per subunit.</text>
</comment>
<dbReference type="InterPro" id="IPR000572">
    <property type="entry name" value="OxRdtase_Mopterin-bd_dom"/>
</dbReference>
<dbReference type="Gene3D" id="3.90.420.10">
    <property type="entry name" value="Oxidoreductase, molybdopterin-binding domain"/>
    <property type="match status" value="1"/>
</dbReference>
<dbReference type="RefSeq" id="WP_185778506.1">
    <property type="nucleotide sequence ID" value="NZ_JACJUU010000001.1"/>
</dbReference>
<comment type="similarity">
    <text evidence="5">Belongs to the MsrP family.</text>
</comment>
<dbReference type="Pfam" id="PF00174">
    <property type="entry name" value="Oxidored_molyb"/>
    <property type="match status" value="1"/>
</dbReference>
<comment type="catalytic activity">
    <reaction evidence="5">
        <text>L-methionyl-[protein] + a quinone + H2O = L-methionyl-(R)-S-oxide-[protein] + a quinol</text>
        <dbReference type="Rhea" id="RHEA:51296"/>
        <dbReference type="Rhea" id="RHEA-COMP:12313"/>
        <dbReference type="Rhea" id="RHEA-COMP:12314"/>
        <dbReference type="ChEBI" id="CHEBI:15377"/>
        <dbReference type="ChEBI" id="CHEBI:16044"/>
        <dbReference type="ChEBI" id="CHEBI:24646"/>
        <dbReference type="ChEBI" id="CHEBI:45764"/>
        <dbReference type="ChEBI" id="CHEBI:132124"/>
    </reaction>
</comment>
<feature type="binding site" evidence="5">
    <location>
        <position position="134"/>
    </location>
    <ligand>
        <name>Mo-molybdopterin</name>
        <dbReference type="ChEBI" id="CHEBI:71302"/>
    </ligand>
    <ligandPart>
        <name>Mo</name>
        <dbReference type="ChEBI" id="CHEBI:28685"/>
    </ligandPart>
</feature>
<name>A0A842HKB9_9BURK</name>
<dbReference type="AlphaFoldDB" id="A0A842HKB9"/>
<reference evidence="7 8" key="1">
    <citation type="submission" date="2020-08" db="EMBL/GenBank/DDBJ databases">
        <title>Paraeoetvoesia sp. YC-7-48 draft genome sequence.</title>
        <authorList>
            <person name="Yao L."/>
        </authorList>
    </citation>
    <scope>NUCLEOTIDE SEQUENCE [LARGE SCALE GENOMIC DNA]</scope>
    <source>
        <strain evidence="8">YC-7-48</strain>
    </source>
</reference>
<feature type="binding site" evidence="5">
    <location>
        <begin position="233"/>
        <end position="235"/>
    </location>
    <ligand>
        <name>Mo-molybdopterin</name>
        <dbReference type="ChEBI" id="CHEBI:71302"/>
    </ligand>
</feature>
<sequence>MSKFKIPVVPPSEITPESLWRARREWLKKAGGLALPALAGSALPGLVTAAPQWGERNPEYAVDAELTSETAVTTYNNFYEFGTGKGDPDARGGAFKSTPWTLTVEGEVLRPKTFDLDALLALAPLEERVYRLRCVEGWSMVIPWNGYSLSALLKQVEPTANAKYVEFVTVMQPETMPGLADRIIDWPYVEGLRLDEAMNPLSMLVFGVYGKSLPTSNGAPVRLAVPWKYGFKSGKSIVKIRLVEKQPVTSWVKIAPHEYGFYANVNPEVAHPRWSQATERRIGAGFFAPRVPTLMFNGYADQVASLYSGMDLVRNY</sequence>
<evidence type="ECO:0000259" key="6">
    <source>
        <dbReference type="Pfam" id="PF00174"/>
    </source>
</evidence>